<evidence type="ECO:0000256" key="1">
    <source>
        <dbReference type="SAM" id="MobiDB-lite"/>
    </source>
</evidence>
<keyword evidence="3" id="KW-1185">Reference proteome</keyword>
<evidence type="ECO:0000313" key="3">
    <source>
        <dbReference type="Proteomes" id="UP001632037"/>
    </source>
</evidence>
<comment type="caution">
    <text evidence="2">The sequence shown here is derived from an EMBL/GenBank/DDBJ whole genome shotgun (WGS) entry which is preliminary data.</text>
</comment>
<evidence type="ECO:0000313" key="2">
    <source>
        <dbReference type="EMBL" id="KAL3661490.1"/>
    </source>
</evidence>
<feature type="compositionally biased region" description="Basic and acidic residues" evidence="1">
    <location>
        <begin position="36"/>
        <end position="47"/>
    </location>
</feature>
<organism evidence="2 3">
    <name type="scientific">Phytophthora oleae</name>
    <dbReference type="NCBI Taxonomy" id="2107226"/>
    <lineage>
        <taxon>Eukaryota</taxon>
        <taxon>Sar</taxon>
        <taxon>Stramenopiles</taxon>
        <taxon>Oomycota</taxon>
        <taxon>Peronosporomycetes</taxon>
        <taxon>Peronosporales</taxon>
        <taxon>Peronosporaceae</taxon>
        <taxon>Phytophthora</taxon>
    </lineage>
</organism>
<feature type="region of interest" description="Disordered" evidence="1">
    <location>
        <begin position="15"/>
        <end position="179"/>
    </location>
</feature>
<feature type="compositionally biased region" description="Acidic residues" evidence="1">
    <location>
        <begin position="210"/>
        <end position="226"/>
    </location>
</feature>
<dbReference type="AlphaFoldDB" id="A0ABD3F649"/>
<feature type="region of interest" description="Disordered" evidence="1">
    <location>
        <begin position="209"/>
        <end position="248"/>
    </location>
</feature>
<protein>
    <submittedName>
        <fullName evidence="2">Uncharacterized protein</fullName>
    </submittedName>
</protein>
<dbReference type="EMBL" id="JBIMZQ010000036">
    <property type="protein sequence ID" value="KAL3661490.1"/>
    <property type="molecule type" value="Genomic_DNA"/>
</dbReference>
<reference evidence="2 3" key="1">
    <citation type="submission" date="2024-09" db="EMBL/GenBank/DDBJ databases">
        <title>Genome sequencing and assembly of Phytophthora oleae, isolate VK10A, causative agent of rot of olive drupes.</title>
        <authorList>
            <person name="Conti Taguali S."/>
            <person name="Riolo M."/>
            <person name="La Spada F."/>
            <person name="Cacciola S.O."/>
            <person name="Dionisio G."/>
        </authorList>
    </citation>
    <scope>NUCLEOTIDE SEQUENCE [LARGE SCALE GENOMIC DNA]</scope>
    <source>
        <strain evidence="2 3">VK10A</strain>
    </source>
</reference>
<feature type="compositionally biased region" description="Basic and acidic residues" evidence="1">
    <location>
        <begin position="104"/>
        <end position="115"/>
    </location>
</feature>
<accession>A0ABD3F649</accession>
<sequence length="248" mass="26940">MGKIAAFRQLLVKEQAGQDANTKGKSPAPPSPQKVSKKEQGREDHEGGQSTSACRCCRKPKKLEKSRERHRLEMEVKRWATARAESIARLKKEPQSVGKKEKRKTSPHESEKADNDADDENDAISTSGNESAAEILVSSPVEPPDASPRQKELADVVPATSTPERSPARTLDMDVQDDSVVPDEETVVPQNNGMTCDVEATALTLRAAEVEEPEQTADEEEADESCDDRLGGAAIAGRQKKNASQLSV</sequence>
<feature type="compositionally biased region" description="Basic and acidic residues" evidence="1">
    <location>
        <begin position="63"/>
        <end position="78"/>
    </location>
</feature>
<gene>
    <name evidence="2" type="ORF">V7S43_013688</name>
</gene>
<name>A0ABD3F649_9STRA</name>
<dbReference type="Proteomes" id="UP001632037">
    <property type="component" value="Unassembled WGS sequence"/>
</dbReference>
<proteinExistence type="predicted"/>